<dbReference type="GO" id="GO:0005840">
    <property type="term" value="C:ribosome"/>
    <property type="evidence" value="ECO:0007669"/>
    <property type="project" value="UniProtKB-KW"/>
</dbReference>
<dbReference type="EMBL" id="CP019476">
    <property type="protein sequence ID" value="UQC82424.1"/>
    <property type="molecule type" value="Genomic_DNA"/>
</dbReference>
<keyword evidence="7" id="KW-1185">Reference proteome</keyword>
<dbReference type="FunFam" id="3.40.1370.10:FF:000016">
    <property type="entry name" value="60S ribosomal protein L4, mitochondrial"/>
    <property type="match status" value="1"/>
</dbReference>
<dbReference type="PANTHER" id="PTHR10746:SF6">
    <property type="entry name" value="LARGE RIBOSOMAL SUBUNIT PROTEIN UL4M"/>
    <property type="match status" value="1"/>
</dbReference>
<protein>
    <recommendedName>
        <fullName evidence="4">Large ribosomal subunit protein uL4m</fullName>
    </recommendedName>
</protein>
<dbReference type="InterPro" id="IPR013005">
    <property type="entry name" value="Ribosomal_uL4-like"/>
</dbReference>
<evidence type="ECO:0000256" key="3">
    <source>
        <dbReference type="ARBA" id="ARBA00023274"/>
    </source>
</evidence>
<dbReference type="Pfam" id="PF00573">
    <property type="entry name" value="Ribosomal_L4"/>
    <property type="match status" value="1"/>
</dbReference>
<dbReference type="GO" id="GO:1990904">
    <property type="term" value="C:ribonucleoprotein complex"/>
    <property type="evidence" value="ECO:0007669"/>
    <property type="project" value="UniProtKB-KW"/>
</dbReference>
<evidence type="ECO:0000256" key="5">
    <source>
        <dbReference type="SAM" id="MobiDB-lite"/>
    </source>
</evidence>
<dbReference type="Gene3D" id="3.40.1370.10">
    <property type="match status" value="1"/>
</dbReference>
<keyword evidence="3" id="KW-0687">Ribonucleoprotein</keyword>
<comment type="similarity">
    <text evidence="1">Belongs to the universal ribosomal protein uL4 family.</text>
</comment>
<reference evidence="6" key="1">
    <citation type="journal article" date="2021" name="Mol. Plant Microbe Interact.">
        <title>Complete Genome Sequence of the Plant-Pathogenic Fungus Colletotrichum lupini.</title>
        <authorList>
            <person name="Baroncelli R."/>
            <person name="Pensec F."/>
            <person name="Da Lio D."/>
            <person name="Boufleur T."/>
            <person name="Vicente I."/>
            <person name="Sarrocco S."/>
            <person name="Picot A."/>
            <person name="Baraldi E."/>
            <person name="Sukno S."/>
            <person name="Thon M."/>
            <person name="Le Floch G."/>
        </authorList>
    </citation>
    <scope>NUCLEOTIDE SEQUENCE</scope>
    <source>
        <strain evidence="6">IMI 504893</strain>
    </source>
</reference>
<dbReference type="InterPro" id="IPR023574">
    <property type="entry name" value="Ribosomal_uL4_dom_sf"/>
</dbReference>
<evidence type="ECO:0000313" key="6">
    <source>
        <dbReference type="EMBL" id="UQC82424.1"/>
    </source>
</evidence>
<proteinExistence type="inferred from homology"/>
<dbReference type="AlphaFoldDB" id="A0A9Q8SRW0"/>
<dbReference type="Proteomes" id="UP000830671">
    <property type="component" value="Chromosome 4"/>
</dbReference>
<dbReference type="SUPFAM" id="SSF52166">
    <property type="entry name" value="Ribosomal protein L4"/>
    <property type="match status" value="1"/>
</dbReference>
<feature type="region of interest" description="Disordered" evidence="5">
    <location>
        <begin position="117"/>
        <end position="164"/>
    </location>
</feature>
<evidence type="ECO:0000256" key="2">
    <source>
        <dbReference type="ARBA" id="ARBA00022980"/>
    </source>
</evidence>
<dbReference type="RefSeq" id="XP_049144047.1">
    <property type="nucleotide sequence ID" value="XM_049286904.1"/>
</dbReference>
<keyword evidence="2 6" id="KW-0689">Ribosomal protein</keyword>
<evidence type="ECO:0000313" key="7">
    <source>
        <dbReference type="Proteomes" id="UP000830671"/>
    </source>
</evidence>
<organism evidence="6 7">
    <name type="scientific">Colletotrichum lupini</name>
    <dbReference type="NCBI Taxonomy" id="145971"/>
    <lineage>
        <taxon>Eukaryota</taxon>
        <taxon>Fungi</taxon>
        <taxon>Dikarya</taxon>
        <taxon>Ascomycota</taxon>
        <taxon>Pezizomycotina</taxon>
        <taxon>Sordariomycetes</taxon>
        <taxon>Hypocreomycetidae</taxon>
        <taxon>Glomerellales</taxon>
        <taxon>Glomerellaceae</taxon>
        <taxon>Colletotrichum</taxon>
        <taxon>Colletotrichum acutatum species complex</taxon>
    </lineage>
</organism>
<evidence type="ECO:0000256" key="1">
    <source>
        <dbReference type="ARBA" id="ARBA00010528"/>
    </source>
</evidence>
<dbReference type="PANTHER" id="PTHR10746">
    <property type="entry name" value="50S RIBOSOMAL PROTEIN L4"/>
    <property type="match status" value="1"/>
</dbReference>
<name>A0A9Q8SRW0_9PEZI</name>
<dbReference type="GeneID" id="73341914"/>
<dbReference type="KEGG" id="clup:CLUP02_07912"/>
<dbReference type="InterPro" id="IPR002136">
    <property type="entry name" value="Ribosomal_uL4"/>
</dbReference>
<accession>A0A9Q8SRW0</accession>
<evidence type="ECO:0000256" key="4">
    <source>
        <dbReference type="ARBA" id="ARBA00040565"/>
    </source>
</evidence>
<gene>
    <name evidence="6" type="ORF">CLUP02_07912</name>
</gene>
<sequence length="377" mass="41672">MAGKGVRSLGEAMRGLSLSSTCRNASPATSFIGSSGFTRSMATEAPFPGITTSVYSTSKQAEWTPTTSVPVTVHAFPTLEPQSLESYSTKHLYLPLRRDLLHLAVVYEGDSTRQGTASTKTRWEVRGSHRKLHPQKGTGRARAGTKQSPIRRGGGVSHGPKPRDFSTSLNRKVYDVAWRTALSYRYRRGQLIVCEDGMELPLPQDFLALTDGGFVGPKIAEEYRRKWMMQVLEANQWGKAHGRTLFITNGDRPRLEETMETVGDQGRCLGVHDVDVKDLLEEGRVVVERAALNEMIESHQSDLISKIFIGGALKRGPAIGGGKGKKKKKRNLSIYVTPINEEIFRLEGASPACSNRRHKLPFTLVLFQISTMISNSE</sequence>
<dbReference type="GO" id="GO:0006412">
    <property type="term" value="P:translation"/>
    <property type="evidence" value="ECO:0007669"/>
    <property type="project" value="InterPro"/>
</dbReference>
<dbReference type="GO" id="GO:0003735">
    <property type="term" value="F:structural constituent of ribosome"/>
    <property type="evidence" value="ECO:0007669"/>
    <property type="project" value="InterPro"/>
</dbReference>